<dbReference type="RefSeq" id="WP_217946171.1">
    <property type="nucleotide sequence ID" value="NZ_JAHTGR010000028.1"/>
</dbReference>
<name>A0AA41HHJ5_9BURK</name>
<reference evidence="2" key="2">
    <citation type="submission" date="2022-03" db="EMBL/GenBank/DDBJ databases">
        <title>Genome Encyclopedia of Bacteria and Archaea VI: Functional Genomics of Type Strains.</title>
        <authorList>
            <person name="Whitman W."/>
        </authorList>
    </citation>
    <scope>NUCLEOTIDE SEQUENCE</scope>
    <source>
        <strain evidence="2">HSC-15S17</strain>
    </source>
</reference>
<keyword evidence="4" id="KW-1185">Reference proteome</keyword>
<dbReference type="EMBL" id="JAHTGR010000028">
    <property type="protein sequence ID" value="MBV6325292.1"/>
    <property type="molecule type" value="Genomic_DNA"/>
</dbReference>
<organism evidence="1 3">
    <name type="scientific">Duganella violaceipulchra</name>
    <dbReference type="NCBI Taxonomy" id="2849652"/>
    <lineage>
        <taxon>Bacteria</taxon>
        <taxon>Pseudomonadati</taxon>
        <taxon>Pseudomonadota</taxon>
        <taxon>Betaproteobacteria</taxon>
        <taxon>Burkholderiales</taxon>
        <taxon>Oxalobacteraceae</taxon>
        <taxon>Telluria group</taxon>
        <taxon>Duganella</taxon>
    </lineage>
</organism>
<evidence type="ECO:0000313" key="1">
    <source>
        <dbReference type="EMBL" id="MBV6325292.1"/>
    </source>
</evidence>
<gene>
    <name evidence="1" type="ORF">KVP70_30685</name>
    <name evidence="2" type="ORF">L1274_006269</name>
</gene>
<evidence type="ECO:0000313" key="3">
    <source>
        <dbReference type="Proteomes" id="UP001155901"/>
    </source>
</evidence>
<sequence length="77" mass="8926">MSAKLFGFNDLEIWQRGDRFFVRYDAGAHQVAMREDEISKSEAEFAMQGKDAALKMLFRLQKRLEDSGINPYVSNIH</sequence>
<dbReference type="AlphaFoldDB" id="A0AA41HHJ5"/>
<reference evidence="1" key="1">
    <citation type="submission" date="2021-07" db="EMBL/GenBank/DDBJ databases">
        <title>Characterization of violacein-producing bacteria and related species.</title>
        <authorList>
            <person name="Wilson H.S."/>
            <person name="De Leon M.E."/>
        </authorList>
    </citation>
    <scope>NUCLEOTIDE SEQUENCE</scope>
    <source>
        <strain evidence="1">HSC-15S17</strain>
    </source>
</reference>
<comment type="caution">
    <text evidence="1">The sequence shown here is derived from an EMBL/GenBank/DDBJ whole genome shotgun (WGS) entry which is preliminary data.</text>
</comment>
<dbReference type="Proteomes" id="UP001155901">
    <property type="component" value="Unassembled WGS sequence"/>
</dbReference>
<evidence type="ECO:0000313" key="2">
    <source>
        <dbReference type="EMBL" id="MCP2012505.1"/>
    </source>
</evidence>
<dbReference type="EMBL" id="JALJZU010000020">
    <property type="protein sequence ID" value="MCP2012505.1"/>
    <property type="molecule type" value="Genomic_DNA"/>
</dbReference>
<evidence type="ECO:0000313" key="4">
    <source>
        <dbReference type="Proteomes" id="UP001162889"/>
    </source>
</evidence>
<accession>A0AA41HHJ5</accession>
<proteinExistence type="predicted"/>
<protein>
    <submittedName>
        <fullName evidence="1">Uncharacterized protein</fullName>
    </submittedName>
</protein>
<dbReference type="Proteomes" id="UP001162889">
    <property type="component" value="Unassembled WGS sequence"/>
</dbReference>